<keyword evidence="7" id="KW-1185">Reference proteome</keyword>
<comment type="caution">
    <text evidence="6">The sequence shown here is derived from an EMBL/GenBank/DDBJ whole genome shotgun (WGS) entry which is preliminary data.</text>
</comment>
<gene>
    <name evidence="6" type="ORF">M9Y10_035209</name>
</gene>
<feature type="domain" description="Timeless N-terminal" evidence="5">
    <location>
        <begin position="23"/>
        <end position="206"/>
    </location>
</feature>
<organism evidence="6 7">
    <name type="scientific">Tritrichomonas musculus</name>
    <dbReference type="NCBI Taxonomy" id="1915356"/>
    <lineage>
        <taxon>Eukaryota</taxon>
        <taxon>Metamonada</taxon>
        <taxon>Parabasalia</taxon>
        <taxon>Tritrichomonadida</taxon>
        <taxon>Tritrichomonadidae</taxon>
        <taxon>Tritrichomonas</taxon>
    </lineage>
</organism>
<feature type="compositionally biased region" description="Basic residues" evidence="4">
    <location>
        <begin position="694"/>
        <end position="712"/>
    </location>
</feature>
<evidence type="ECO:0000313" key="7">
    <source>
        <dbReference type="Proteomes" id="UP001470230"/>
    </source>
</evidence>
<evidence type="ECO:0000313" key="6">
    <source>
        <dbReference type="EMBL" id="KAK8890433.1"/>
    </source>
</evidence>
<reference evidence="6 7" key="1">
    <citation type="submission" date="2024-04" db="EMBL/GenBank/DDBJ databases">
        <title>Tritrichomonas musculus Genome.</title>
        <authorList>
            <person name="Alves-Ferreira E."/>
            <person name="Grigg M."/>
            <person name="Lorenzi H."/>
            <person name="Galac M."/>
        </authorList>
    </citation>
    <scope>NUCLEOTIDE SEQUENCE [LARGE SCALE GENOMIC DNA]</scope>
    <source>
        <strain evidence="6 7">EAF2021</strain>
    </source>
</reference>
<dbReference type="InterPro" id="IPR006906">
    <property type="entry name" value="Timeless_N"/>
</dbReference>
<name>A0ABR2KHZ8_9EUKA</name>
<dbReference type="PANTHER" id="PTHR22940:SF4">
    <property type="entry name" value="PROTEIN TIMELESS HOMOLOG"/>
    <property type="match status" value="1"/>
</dbReference>
<evidence type="ECO:0000256" key="2">
    <source>
        <dbReference type="ARBA" id="ARBA00023242"/>
    </source>
</evidence>
<evidence type="ECO:0000256" key="3">
    <source>
        <dbReference type="ARBA" id="ARBA00023306"/>
    </source>
</evidence>
<dbReference type="Proteomes" id="UP001470230">
    <property type="component" value="Unassembled WGS sequence"/>
</dbReference>
<feature type="region of interest" description="Disordered" evidence="4">
    <location>
        <begin position="658"/>
        <end position="679"/>
    </location>
</feature>
<feature type="compositionally biased region" description="Polar residues" evidence="4">
    <location>
        <begin position="766"/>
        <end position="778"/>
    </location>
</feature>
<feature type="compositionally biased region" description="Basic and acidic residues" evidence="4">
    <location>
        <begin position="713"/>
        <end position="728"/>
    </location>
</feature>
<feature type="region of interest" description="Disordered" evidence="4">
    <location>
        <begin position="694"/>
        <end position="808"/>
    </location>
</feature>
<evidence type="ECO:0000259" key="5">
    <source>
        <dbReference type="Pfam" id="PF04821"/>
    </source>
</evidence>
<keyword evidence="3" id="KW-0131">Cell cycle</keyword>
<evidence type="ECO:0000256" key="1">
    <source>
        <dbReference type="ARBA" id="ARBA00004123"/>
    </source>
</evidence>
<sequence>MKASSERITSLCSSLGLNTPNGYVPSDDCQINLDELAFSIWRDDEAQRNVSAQCYQLGVFKKDFIPLLLTDGPLSYYALKALTAITYPPSANAEEYDKHMNILADYKDKISYYPDVIAKTLEYCANILENPRAESALLNKAELAMTFIRNIAVIPCPPDVHERIFKIFDEQDLFDVIDMLKITRFGERAGKFARIIADILYGCFVPYLPFQKQDVEKPSALASFLENQKSQTRMASSRHGHWDSSVTIKGPGKGYTISLSAALSKKSNIPSGKHLVSRARPVEMKRRIPPFSKTGEQNATKMINSPNFRVVFDLAFPRSFSAYDKTYSVRDQIHLVEMAKFFYDFSLKYEPELKVDSLASSKIIGFFVSMFTFFSDAPTLTIENITSIKAMHILCRTISSLCSFLVLVIEGDNAKLTDRQTAKEVVSRYAADFENFLVSFLCEKNLTKKSINVLKDNIIALEQLYKLYSVAEKEKLVRYKLSRRDEDADPDDPQADRIEEDISAFNSDIIVNKLARRQGVLKPFFIILSSPDDLDEEIVEAMTAMLKRFLSTQQGLAHLYCLPYFYTINKLWEDKTLEKFNSSQFKALDKVLQEIIKKFFESASIDKTMYIQLISGCDVMDLYDVEFLKRMKEKEINSSLGLSQELSQEITDILNEIDDDGKRNENHSSDDDDLKPFDIPQLPSREEFYLKAALRNKHKQPVKRKPRTVKTKHQSDSEKEYDGKEYSAIDKSPPPNENPIASNQNVSDSDSDSDNITLEDIRNEVMKSQNQASSNDIPQKNDVESVSVILSKNDNKSDHDDDMELEDD</sequence>
<keyword evidence="2" id="KW-0539">Nucleus</keyword>
<protein>
    <submittedName>
        <fullName evidence="6">Topoisomerase 1-associated factor 1</fullName>
    </submittedName>
</protein>
<evidence type="ECO:0000256" key="4">
    <source>
        <dbReference type="SAM" id="MobiDB-lite"/>
    </source>
</evidence>
<dbReference type="EMBL" id="JAPFFF010000005">
    <property type="protein sequence ID" value="KAK8890433.1"/>
    <property type="molecule type" value="Genomic_DNA"/>
</dbReference>
<accession>A0ABR2KHZ8</accession>
<comment type="subcellular location">
    <subcellularLocation>
        <location evidence="1">Nucleus</location>
    </subcellularLocation>
</comment>
<dbReference type="Pfam" id="PF04821">
    <property type="entry name" value="TIMELESS"/>
    <property type="match status" value="1"/>
</dbReference>
<dbReference type="PANTHER" id="PTHR22940">
    <property type="entry name" value="TIMEOUT/TIMELESS-2"/>
    <property type="match status" value="1"/>
</dbReference>
<dbReference type="InterPro" id="IPR044998">
    <property type="entry name" value="Timeless"/>
</dbReference>
<proteinExistence type="predicted"/>
<feature type="compositionally biased region" description="Basic and acidic residues" evidence="4">
    <location>
        <begin position="660"/>
        <end position="669"/>
    </location>
</feature>